<feature type="region of interest" description="Disordered" evidence="2">
    <location>
        <begin position="260"/>
        <end position="280"/>
    </location>
</feature>
<feature type="domain" description="ELMO" evidence="4">
    <location>
        <begin position="621"/>
        <end position="772"/>
    </location>
</feature>
<name>A0A0V0R3V1_PSEPJ</name>
<dbReference type="Pfam" id="PF04727">
    <property type="entry name" value="ELMO_CED12"/>
    <property type="match status" value="1"/>
</dbReference>
<keyword evidence="6" id="KW-1185">Reference proteome</keyword>
<proteinExistence type="predicted"/>
<evidence type="ECO:0008006" key="7">
    <source>
        <dbReference type="Google" id="ProtNLM"/>
    </source>
</evidence>
<evidence type="ECO:0000256" key="2">
    <source>
        <dbReference type="SAM" id="MobiDB-lite"/>
    </source>
</evidence>
<accession>A0A0V0R3V1</accession>
<evidence type="ECO:0000259" key="3">
    <source>
        <dbReference type="PROSITE" id="PS50212"/>
    </source>
</evidence>
<feature type="region of interest" description="Disordered" evidence="2">
    <location>
        <begin position="32"/>
        <end position="91"/>
    </location>
</feature>
<dbReference type="EMBL" id="LDAU01000054">
    <property type="protein sequence ID" value="KRX09134.1"/>
    <property type="molecule type" value="Genomic_DNA"/>
</dbReference>
<feature type="compositionally biased region" description="Polar residues" evidence="2">
    <location>
        <begin position="365"/>
        <end position="393"/>
    </location>
</feature>
<feature type="compositionally biased region" description="Polar residues" evidence="2">
    <location>
        <begin position="61"/>
        <end position="87"/>
    </location>
</feature>
<feature type="compositionally biased region" description="Basic and acidic residues" evidence="2">
    <location>
        <begin position="48"/>
        <end position="58"/>
    </location>
</feature>
<dbReference type="PROSITE" id="PS51335">
    <property type="entry name" value="ELMO"/>
    <property type="match status" value="1"/>
</dbReference>
<dbReference type="OMA" id="WIEKTAN"/>
<dbReference type="PROSITE" id="PS50212">
    <property type="entry name" value="RASGEF_NTER"/>
    <property type="match status" value="1"/>
</dbReference>
<dbReference type="AlphaFoldDB" id="A0A0V0R3V1"/>
<feature type="compositionally biased region" description="Acidic residues" evidence="2">
    <location>
        <begin position="439"/>
        <end position="458"/>
    </location>
</feature>
<dbReference type="OrthoDB" id="417150at2759"/>
<dbReference type="Proteomes" id="UP000054937">
    <property type="component" value="Unassembled WGS sequence"/>
</dbReference>
<dbReference type="InterPro" id="IPR006816">
    <property type="entry name" value="ELMO_dom"/>
</dbReference>
<evidence type="ECO:0000313" key="6">
    <source>
        <dbReference type="Proteomes" id="UP000054937"/>
    </source>
</evidence>
<dbReference type="InterPro" id="IPR050868">
    <property type="entry name" value="ELMO_domain-containing"/>
</dbReference>
<sequence>MSTKHEKQLLEIFNNGLAQLDPVKPEEMINFGEQIDENNNKKNKKKIQKFDNSREAKYQEIPSNKQFYLNNQQPLAPSSTDDSSNNKQNDKVILENTNNNNNYEDFQGDEQDQMVQNQLEFSGEQFQKKKYKIKENDDEFDQNNSQNEELEVQQDNKKVNENNVISGQYSYNIQKQRMEQKIKKAQQKKKENELKKEQENQKIQITEKEQDFQQQQKQSKISKKDFKFDKNNKVINILMEEEEIGEVGEMIEKTANAKFQHNDSDDVDSEDQQKQQNEDDEFDQAFEEGKKGIIAPISTNRQIDNDEDFFDIETEASKARKQIQQKANEKLKGKTSQLGNRQGYMVNKLSTKAALIKINDQENLNSKRSVKNQKTQENQNVVLDLNNQILSPNNKKHLNEYKNQNEQGKQRKQNSIEEDENEDQKIVISSKLSTHQDDIDNDDDKNDDEDEENENEDQLENHKKKQTKSKYNNEQNNNDFDFNEDVVEEDKQELKDKVLSPQQMERLSNEKKIKNQQQISEDEWNIISKETLKLQEQKKSQQNKVTPIQFMDAWNQVRQLDLTQEMKQVYQEQQVKLTLFQKLFSFCSKARGHKLNKPSLLSEKDRILAFSKIKFDDQDALHFQMIFTIYTQLTSQDTCLRYGSHWEEIGFQGSDPATDIRGGGMFGILQILAFVSNHILYLREALQYSQHEKYNFPLSITLMNITTYVLVMLKEGKLDDLINSEKQVMSILNKIYFTTFFVFFDNYKSSKSTVESIGHLLKNVRENVQANPKKFLKIFKQKIDRFYKEKNF</sequence>
<evidence type="ECO:0000313" key="5">
    <source>
        <dbReference type="EMBL" id="KRX09134.1"/>
    </source>
</evidence>
<evidence type="ECO:0000259" key="4">
    <source>
        <dbReference type="PROSITE" id="PS51335"/>
    </source>
</evidence>
<dbReference type="InterPro" id="IPR000651">
    <property type="entry name" value="Ras-like_Gua-exchang_fac_N"/>
</dbReference>
<protein>
    <recommendedName>
        <fullName evidence="7">ELMO domain-containing protein</fullName>
    </recommendedName>
</protein>
<dbReference type="GO" id="GO:0005085">
    <property type="term" value="F:guanyl-nucleotide exchange factor activity"/>
    <property type="evidence" value="ECO:0007669"/>
    <property type="project" value="UniProtKB-KW"/>
</dbReference>
<comment type="caution">
    <text evidence="5">The sequence shown here is derived from an EMBL/GenBank/DDBJ whole genome shotgun (WGS) entry which is preliminary data.</text>
</comment>
<feature type="domain" description="N-terminal Ras-GEF" evidence="3">
    <location>
        <begin position="709"/>
        <end position="792"/>
    </location>
</feature>
<feature type="region of interest" description="Disordered" evidence="2">
    <location>
        <begin position="180"/>
        <end position="201"/>
    </location>
</feature>
<keyword evidence="1" id="KW-0344">Guanine-nucleotide releasing factor</keyword>
<reference evidence="5 6" key="1">
    <citation type="journal article" date="2015" name="Sci. Rep.">
        <title>Genome of the facultative scuticociliatosis pathogen Pseudocohnilembus persalinus provides insight into its virulence through horizontal gene transfer.</title>
        <authorList>
            <person name="Xiong J."/>
            <person name="Wang G."/>
            <person name="Cheng J."/>
            <person name="Tian M."/>
            <person name="Pan X."/>
            <person name="Warren A."/>
            <person name="Jiang C."/>
            <person name="Yuan D."/>
            <person name="Miao W."/>
        </authorList>
    </citation>
    <scope>NUCLEOTIDE SEQUENCE [LARGE SCALE GENOMIC DNA]</scope>
    <source>
        <strain evidence="5">36N120E</strain>
    </source>
</reference>
<dbReference type="PANTHER" id="PTHR12771:SF2">
    <property type="entry name" value="ELMO DOMAIN-CONTAINING PROTEIN 3"/>
    <property type="match status" value="1"/>
</dbReference>
<feature type="region of interest" description="Disordered" evidence="2">
    <location>
        <begin position="365"/>
        <end position="482"/>
    </location>
</feature>
<dbReference type="PANTHER" id="PTHR12771">
    <property type="entry name" value="ENGULFMENT AND CELL MOTILITY"/>
    <property type="match status" value="1"/>
</dbReference>
<evidence type="ECO:0000256" key="1">
    <source>
        <dbReference type="PROSITE-ProRule" id="PRU00135"/>
    </source>
</evidence>
<gene>
    <name evidence="5" type="ORF">PPERSA_08850</name>
</gene>
<dbReference type="InParanoid" id="A0A0V0R3V1"/>
<organism evidence="5 6">
    <name type="scientific">Pseudocohnilembus persalinus</name>
    <name type="common">Ciliate</name>
    <dbReference type="NCBI Taxonomy" id="266149"/>
    <lineage>
        <taxon>Eukaryota</taxon>
        <taxon>Sar</taxon>
        <taxon>Alveolata</taxon>
        <taxon>Ciliophora</taxon>
        <taxon>Intramacronucleata</taxon>
        <taxon>Oligohymenophorea</taxon>
        <taxon>Scuticociliatia</taxon>
        <taxon>Philasterida</taxon>
        <taxon>Pseudocohnilembidae</taxon>
        <taxon>Pseudocohnilembus</taxon>
    </lineage>
</organism>